<sequence>MYQLETESPDDLWEVEALYDTCFAPGRELLSSYRLREGVEKVSDLCLIARDEGGVLAAAIRFWPIRIGEDRHRALLLGPIAVHPTRQGEGLGGMLMTEAMAEAVKLGWERVMLVGDEPYYSRFGFEKLHHVEMPPPTNPDRVLGVALHPGAWDGVAGLVHKDD</sequence>
<evidence type="ECO:0000313" key="2">
    <source>
        <dbReference type="Proteomes" id="UP000183299"/>
    </source>
</evidence>
<organism evidence="1 2">
    <name type="scientific">Celeribacter halophilus</name>
    <dbReference type="NCBI Taxonomy" id="576117"/>
    <lineage>
        <taxon>Bacteria</taxon>
        <taxon>Pseudomonadati</taxon>
        <taxon>Pseudomonadota</taxon>
        <taxon>Alphaproteobacteria</taxon>
        <taxon>Rhodobacterales</taxon>
        <taxon>Roseobacteraceae</taxon>
        <taxon>Celeribacter</taxon>
    </lineage>
</organism>
<dbReference type="OrthoDB" id="9815099at2"/>
<accession>A0A1I3MLT2</accession>
<dbReference type="Pfam" id="PF00583">
    <property type="entry name" value="Acetyltransf_1"/>
    <property type="match status" value="1"/>
</dbReference>
<dbReference type="InterPro" id="IPR000182">
    <property type="entry name" value="GNAT_dom"/>
</dbReference>
<reference evidence="1 2" key="1">
    <citation type="submission" date="2016-10" db="EMBL/GenBank/DDBJ databases">
        <authorList>
            <person name="de Groot N.N."/>
        </authorList>
    </citation>
    <scope>NUCLEOTIDE SEQUENCE [LARGE SCALE GENOMIC DNA]</scope>
    <source>
        <strain evidence="1 2">CGMCC 1.8891</strain>
    </source>
</reference>
<dbReference type="Proteomes" id="UP000183299">
    <property type="component" value="Unassembled WGS sequence"/>
</dbReference>
<keyword evidence="2" id="KW-1185">Reference proteome</keyword>
<dbReference type="CDD" id="cd04301">
    <property type="entry name" value="NAT_SF"/>
    <property type="match status" value="1"/>
</dbReference>
<dbReference type="GO" id="GO:0016747">
    <property type="term" value="F:acyltransferase activity, transferring groups other than amino-acyl groups"/>
    <property type="evidence" value="ECO:0007669"/>
    <property type="project" value="InterPro"/>
</dbReference>
<protein>
    <submittedName>
        <fullName evidence="1">Predicted N-acetyltransferase YhbS</fullName>
    </submittedName>
</protein>
<evidence type="ECO:0000313" key="1">
    <source>
        <dbReference type="EMBL" id="SFI97636.1"/>
    </source>
</evidence>
<dbReference type="AlphaFoldDB" id="A0A1I3MLT2"/>
<dbReference type="RefSeq" id="WP_066602880.1">
    <property type="nucleotide sequence ID" value="NZ_FORY01000001.1"/>
</dbReference>
<gene>
    <name evidence="1" type="ORF">SAMN04488138_10152</name>
</gene>
<dbReference type="Gene3D" id="3.40.630.30">
    <property type="match status" value="1"/>
</dbReference>
<dbReference type="GeneID" id="98663533"/>
<dbReference type="STRING" id="576117.SAMN04488138_10152"/>
<name>A0A1I3MLT2_9RHOB</name>
<dbReference type="SUPFAM" id="SSF55729">
    <property type="entry name" value="Acyl-CoA N-acyltransferases (Nat)"/>
    <property type="match status" value="1"/>
</dbReference>
<keyword evidence="1" id="KW-0808">Transferase</keyword>
<dbReference type="PROSITE" id="PS51186">
    <property type="entry name" value="GNAT"/>
    <property type="match status" value="1"/>
</dbReference>
<dbReference type="InterPro" id="IPR016181">
    <property type="entry name" value="Acyl_CoA_acyltransferase"/>
</dbReference>
<dbReference type="EMBL" id="FORY01000001">
    <property type="protein sequence ID" value="SFI97636.1"/>
    <property type="molecule type" value="Genomic_DNA"/>
</dbReference>
<proteinExistence type="predicted"/>